<dbReference type="Pfam" id="PF09339">
    <property type="entry name" value="HTH_IclR"/>
    <property type="match status" value="1"/>
</dbReference>
<evidence type="ECO:0000256" key="2">
    <source>
        <dbReference type="ARBA" id="ARBA00023125"/>
    </source>
</evidence>
<feature type="domain" description="IclR-ED" evidence="5">
    <location>
        <begin position="75"/>
        <end position="260"/>
    </location>
</feature>
<dbReference type="InterPro" id="IPR014757">
    <property type="entry name" value="Tscrpt_reg_IclR_C"/>
</dbReference>
<dbReference type="PANTHER" id="PTHR30136:SF35">
    <property type="entry name" value="HTH-TYPE TRANSCRIPTIONAL REGULATOR RV1719"/>
    <property type="match status" value="1"/>
</dbReference>
<dbReference type="GO" id="GO:0045892">
    <property type="term" value="P:negative regulation of DNA-templated transcription"/>
    <property type="evidence" value="ECO:0007669"/>
    <property type="project" value="TreeGrafter"/>
</dbReference>
<organism evidence="6 7">
    <name type="scientific">Aureimonas pseudogalii</name>
    <dbReference type="NCBI Taxonomy" id="1744844"/>
    <lineage>
        <taxon>Bacteria</taxon>
        <taxon>Pseudomonadati</taxon>
        <taxon>Pseudomonadota</taxon>
        <taxon>Alphaproteobacteria</taxon>
        <taxon>Hyphomicrobiales</taxon>
        <taxon>Aurantimonadaceae</taxon>
        <taxon>Aureimonas</taxon>
    </lineage>
</organism>
<keyword evidence="3" id="KW-0804">Transcription</keyword>
<sequence length="260" mass="27991">MSELFEPRTAGATPALRRAIEVLDLLESTSEPLAAVDIARELGLPKSSAHGLIATMMEFNLVVRGADGRFRLGPRLMRWASGFLSQTNLTGEFQRYLTGETNLNAHTITLTILDGREVVYVACRDSGDPLGLTFRIGMRLPAPYTATGKALLAAMPAGDLDRLFADPKNWPAPLTPLGVGSLNQLRQELDLVRRRGYSIDDGQVREGMICLGASIQDHSGCAIAGIAVSLIRNQASTHTLDKLGADIRTAADAIARRLGN</sequence>
<dbReference type="Pfam" id="PF01614">
    <property type="entry name" value="IclR_C"/>
    <property type="match status" value="1"/>
</dbReference>
<reference evidence="6 7" key="1">
    <citation type="submission" date="2020-08" db="EMBL/GenBank/DDBJ databases">
        <title>Genomic Encyclopedia of Type Strains, Phase IV (KMG-IV): sequencing the most valuable type-strain genomes for metagenomic binning, comparative biology and taxonomic classification.</title>
        <authorList>
            <person name="Goeker M."/>
        </authorList>
    </citation>
    <scope>NUCLEOTIDE SEQUENCE [LARGE SCALE GENOMIC DNA]</scope>
    <source>
        <strain evidence="6 7">DSM 102238</strain>
    </source>
</reference>
<dbReference type="PROSITE" id="PS51078">
    <property type="entry name" value="ICLR_ED"/>
    <property type="match status" value="1"/>
</dbReference>
<comment type="caution">
    <text evidence="6">The sequence shown here is derived from an EMBL/GenBank/DDBJ whole genome shotgun (WGS) entry which is preliminary data.</text>
</comment>
<feature type="domain" description="HTH iclR-type" evidence="4">
    <location>
        <begin position="13"/>
        <end position="74"/>
    </location>
</feature>
<dbReference type="Gene3D" id="3.30.450.40">
    <property type="match status" value="1"/>
</dbReference>
<gene>
    <name evidence="6" type="ORF">GGR04_004150</name>
</gene>
<dbReference type="InterPro" id="IPR036390">
    <property type="entry name" value="WH_DNA-bd_sf"/>
</dbReference>
<dbReference type="InterPro" id="IPR036388">
    <property type="entry name" value="WH-like_DNA-bd_sf"/>
</dbReference>
<dbReference type="InterPro" id="IPR005471">
    <property type="entry name" value="Tscrpt_reg_IclR_N"/>
</dbReference>
<dbReference type="SUPFAM" id="SSF55781">
    <property type="entry name" value="GAF domain-like"/>
    <property type="match status" value="1"/>
</dbReference>
<dbReference type="Gene3D" id="1.10.10.10">
    <property type="entry name" value="Winged helix-like DNA-binding domain superfamily/Winged helix DNA-binding domain"/>
    <property type="match status" value="1"/>
</dbReference>
<evidence type="ECO:0000313" key="7">
    <source>
        <dbReference type="Proteomes" id="UP000542776"/>
    </source>
</evidence>
<dbReference type="InterPro" id="IPR050707">
    <property type="entry name" value="HTH_MetabolicPath_Reg"/>
</dbReference>
<dbReference type="SMART" id="SM00346">
    <property type="entry name" value="HTH_ICLR"/>
    <property type="match status" value="1"/>
</dbReference>
<proteinExistence type="predicted"/>
<dbReference type="Proteomes" id="UP000542776">
    <property type="component" value="Unassembled WGS sequence"/>
</dbReference>
<evidence type="ECO:0000259" key="4">
    <source>
        <dbReference type="PROSITE" id="PS51077"/>
    </source>
</evidence>
<dbReference type="GO" id="GO:0003677">
    <property type="term" value="F:DNA binding"/>
    <property type="evidence" value="ECO:0007669"/>
    <property type="project" value="UniProtKB-KW"/>
</dbReference>
<dbReference type="GO" id="GO:0003700">
    <property type="term" value="F:DNA-binding transcription factor activity"/>
    <property type="evidence" value="ECO:0007669"/>
    <property type="project" value="TreeGrafter"/>
</dbReference>
<dbReference type="PROSITE" id="PS51077">
    <property type="entry name" value="HTH_ICLR"/>
    <property type="match status" value="1"/>
</dbReference>
<evidence type="ECO:0000256" key="1">
    <source>
        <dbReference type="ARBA" id="ARBA00023015"/>
    </source>
</evidence>
<name>A0A7W6MLZ5_9HYPH</name>
<dbReference type="InterPro" id="IPR029016">
    <property type="entry name" value="GAF-like_dom_sf"/>
</dbReference>
<accession>A0A7W6MLZ5</accession>
<keyword evidence="7" id="KW-1185">Reference proteome</keyword>
<dbReference type="AlphaFoldDB" id="A0A7W6MLZ5"/>
<keyword evidence="2 6" id="KW-0238">DNA-binding</keyword>
<evidence type="ECO:0000259" key="5">
    <source>
        <dbReference type="PROSITE" id="PS51078"/>
    </source>
</evidence>
<evidence type="ECO:0000256" key="3">
    <source>
        <dbReference type="ARBA" id="ARBA00023163"/>
    </source>
</evidence>
<dbReference type="SUPFAM" id="SSF46785">
    <property type="entry name" value="Winged helix' DNA-binding domain"/>
    <property type="match status" value="1"/>
</dbReference>
<dbReference type="PANTHER" id="PTHR30136">
    <property type="entry name" value="HELIX-TURN-HELIX TRANSCRIPTIONAL REGULATOR, ICLR FAMILY"/>
    <property type="match status" value="1"/>
</dbReference>
<protein>
    <submittedName>
        <fullName evidence="6">DNA-binding IclR family transcriptional regulator</fullName>
    </submittedName>
</protein>
<evidence type="ECO:0000313" key="6">
    <source>
        <dbReference type="EMBL" id="MBB4000274.1"/>
    </source>
</evidence>
<dbReference type="RefSeq" id="WP_183201980.1">
    <property type="nucleotide sequence ID" value="NZ_JACIEK010000017.1"/>
</dbReference>
<keyword evidence="1" id="KW-0805">Transcription regulation</keyword>
<dbReference type="EMBL" id="JACIEK010000017">
    <property type="protein sequence ID" value="MBB4000274.1"/>
    <property type="molecule type" value="Genomic_DNA"/>
</dbReference>